<evidence type="ECO:0000256" key="4">
    <source>
        <dbReference type="ARBA" id="ARBA00022692"/>
    </source>
</evidence>
<dbReference type="Gene3D" id="1.20.1250.20">
    <property type="entry name" value="MFS general substrate transporter like domains"/>
    <property type="match status" value="1"/>
</dbReference>
<feature type="domain" description="Major facilitator superfamily (MFS) profile" evidence="8">
    <location>
        <begin position="224"/>
        <end position="421"/>
    </location>
</feature>
<dbReference type="AlphaFoldDB" id="A0A895XM48"/>
<dbReference type="InterPro" id="IPR010290">
    <property type="entry name" value="TM_effector"/>
</dbReference>
<keyword evidence="6 7" id="KW-0472">Membrane</keyword>
<feature type="transmembrane region" description="Helical" evidence="7">
    <location>
        <begin position="291"/>
        <end position="309"/>
    </location>
</feature>
<dbReference type="KEGG" id="nav:JQS30_13935"/>
<dbReference type="InterPro" id="IPR036259">
    <property type="entry name" value="MFS_trans_sf"/>
</dbReference>
<dbReference type="SUPFAM" id="SSF103473">
    <property type="entry name" value="MFS general substrate transporter"/>
    <property type="match status" value="1"/>
</dbReference>
<keyword evidence="10" id="KW-1185">Reference proteome</keyword>
<proteinExistence type="predicted"/>
<dbReference type="EMBL" id="CP070496">
    <property type="protein sequence ID" value="QSB04852.1"/>
    <property type="molecule type" value="Genomic_DNA"/>
</dbReference>
<dbReference type="GO" id="GO:0005886">
    <property type="term" value="C:plasma membrane"/>
    <property type="evidence" value="ECO:0007669"/>
    <property type="project" value="UniProtKB-SubCell"/>
</dbReference>
<keyword evidence="2" id="KW-0813">Transport</keyword>
<dbReference type="Pfam" id="PF05977">
    <property type="entry name" value="MFS_3"/>
    <property type="match status" value="1"/>
</dbReference>
<dbReference type="PROSITE" id="PS50850">
    <property type="entry name" value="MFS"/>
    <property type="match status" value="1"/>
</dbReference>
<feature type="transmembrane region" description="Helical" evidence="7">
    <location>
        <begin position="256"/>
        <end position="279"/>
    </location>
</feature>
<evidence type="ECO:0000313" key="9">
    <source>
        <dbReference type="EMBL" id="QSB04852.1"/>
    </source>
</evidence>
<sequence>MSIRTRLGLLRDHDYRGLFISTSASHFGLATTLIALPLTAVIALDASPLQMGFLAACQTAAFLLIGLPAGAWVDRMRRRRVLITCDLIRAGALLTVPAAWALDLLTMWQLYAVAFTLGCATVFFDVAYQSYLPHLVGRRNLPEGNAKLESMRAVSEVASPGLGGQLVALLTAPFALAVSAVGIACSALAVAGIRKREPKPEPKPDANLIREIREGLFFVVGNPILRAVVITIASFVFSSSMVMSIIMLYYTENLGLSPAMIGLISSVVGLGGILGALSVRRLAALIGQGRIIWISCLVGGPMMLLMAWAEPGWKLWLAVAGMTISSATIVIYNVTQVSFRQAITPDALLGRMNATIRFIAWGTMPIGGLTGGILGQAFGVQTTMWIGGAGLSVAFLGVFFSPLRNMKHIPTEPVEAPALVK</sequence>
<evidence type="ECO:0000256" key="6">
    <source>
        <dbReference type="ARBA" id="ARBA00023136"/>
    </source>
</evidence>
<evidence type="ECO:0000259" key="8">
    <source>
        <dbReference type="PROSITE" id="PS50850"/>
    </source>
</evidence>
<feature type="transmembrane region" description="Helical" evidence="7">
    <location>
        <begin position="49"/>
        <end position="69"/>
    </location>
</feature>
<evidence type="ECO:0000313" key="10">
    <source>
        <dbReference type="Proteomes" id="UP000662939"/>
    </source>
</evidence>
<dbReference type="Proteomes" id="UP000662939">
    <property type="component" value="Chromosome"/>
</dbReference>
<feature type="transmembrane region" description="Helical" evidence="7">
    <location>
        <begin position="384"/>
        <end position="403"/>
    </location>
</feature>
<name>A0A895XM48_9ACTN</name>
<gene>
    <name evidence="9" type="ORF">JQS30_13935</name>
</gene>
<evidence type="ECO:0000256" key="7">
    <source>
        <dbReference type="SAM" id="Phobius"/>
    </source>
</evidence>
<evidence type="ECO:0000256" key="3">
    <source>
        <dbReference type="ARBA" id="ARBA00022475"/>
    </source>
</evidence>
<dbReference type="InterPro" id="IPR020846">
    <property type="entry name" value="MFS_dom"/>
</dbReference>
<feature type="transmembrane region" description="Helical" evidence="7">
    <location>
        <begin position="108"/>
        <end position="128"/>
    </location>
</feature>
<feature type="transmembrane region" description="Helical" evidence="7">
    <location>
        <begin position="20"/>
        <end position="43"/>
    </location>
</feature>
<comment type="subcellular location">
    <subcellularLocation>
        <location evidence="1">Cell membrane</location>
        <topology evidence="1">Multi-pass membrane protein</topology>
    </subcellularLocation>
</comment>
<dbReference type="PANTHER" id="PTHR23513">
    <property type="entry name" value="INTEGRAL MEMBRANE EFFLUX PROTEIN-RELATED"/>
    <property type="match status" value="1"/>
</dbReference>
<evidence type="ECO:0000256" key="1">
    <source>
        <dbReference type="ARBA" id="ARBA00004651"/>
    </source>
</evidence>
<feature type="transmembrane region" description="Helical" evidence="7">
    <location>
        <begin position="356"/>
        <end position="378"/>
    </location>
</feature>
<keyword evidence="3" id="KW-1003">Cell membrane</keyword>
<dbReference type="GO" id="GO:0022857">
    <property type="term" value="F:transmembrane transporter activity"/>
    <property type="evidence" value="ECO:0007669"/>
    <property type="project" value="InterPro"/>
</dbReference>
<keyword evidence="4 7" id="KW-0812">Transmembrane</keyword>
<dbReference type="RefSeq" id="WP_213170851.1">
    <property type="nucleotide sequence ID" value="NZ_CP070496.1"/>
</dbReference>
<evidence type="ECO:0000256" key="5">
    <source>
        <dbReference type="ARBA" id="ARBA00022989"/>
    </source>
</evidence>
<dbReference type="CDD" id="cd06173">
    <property type="entry name" value="MFS_MefA_like"/>
    <property type="match status" value="1"/>
</dbReference>
<organism evidence="9 10">
    <name type="scientific">Natronoglycomyces albus</name>
    <dbReference type="NCBI Taxonomy" id="2811108"/>
    <lineage>
        <taxon>Bacteria</taxon>
        <taxon>Bacillati</taxon>
        <taxon>Actinomycetota</taxon>
        <taxon>Actinomycetes</taxon>
        <taxon>Glycomycetales</taxon>
        <taxon>Glycomycetaceae</taxon>
        <taxon>Natronoglycomyces</taxon>
    </lineage>
</organism>
<keyword evidence="5 7" id="KW-1133">Transmembrane helix</keyword>
<feature type="transmembrane region" description="Helical" evidence="7">
    <location>
        <begin position="174"/>
        <end position="193"/>
    </location>
</feature>
<accession>A0A895XM48</accession>
<dbReference type="PANTHER" id="PTHR23513:SF6">
    <property type="entry name" value="MAJOR FACILITATOR SUPERFAMILY ASSOCIATED DOMAIN-CONTAINING PROTEIN"/>
    <property type="match status" value="1"/>
</dbReference>
<evidence type="ECO:0000256" key="2">
    <source>
        <dbReference type="ARBA" id="ARBA00022448"/>
    </source>
</evidence>
<protein>
    <submittedName>
        <fullName evidence="9">MFS transporter</fullName>
    </submittedName>
</protein>
<reference evidence="9" key="1">
    <citation type="submission" date="2021-02" db="EMBL/GenBank/DDBJ databases">
        <title>Natronoglycomyces albus gen. nov., sp. nov, a haloalkaliphilic actinobacterium from a soda solonchak soil.</title>
        <authorList>
            <person name="Sorokin D.Y."/>
            <person name="Khijniak T.V."/>
            <person name="Zakharycheva A.P."/>
            <person name="Boueva O.V."/>
            <person name="Ariskina E.V."/>
            <person name="Hahnke R.L."/>
            <person name="Bunk B."/>
            <person name="Sproer C."/>
            <person name="Schumann P."/>
            <person name="Evtushenko L.I."/>
            <person name="Kublanov I.V."/>
        </authorList>
    </citation>
    <scope>NUCLEOTIDE SEQUENCE</scope>
    <source>
        <strain evidence="9">DSM 106290</strain>
    </source>
</reference>
<feature type="transmembrane region" description="Helical" evidence="7">
    <location>
        <begin position="315"/>
        <end position="335"/>
    </location>
</feature>